<dbReference type="AlphaFoldDB" id="A0A1A6GPW2"/>
<organism evidence="2 3">
    <name type="scientific">Neotoma lepida</name>
    <name type="common">Desert woodrat</name>
    <dbReference type="NCBI Taxonomy" id="56216"/>
    <lineage>
        <taxon>Eukaryota</taxon>
        <taxon>Metazoa</taxon>
        <taxon>Chordata</taxon>
        <taxon>Craniata</taxon>
        <taxon>Vertebrata</taxon>
        <taxon>Euteleostomi</taxon>
        <taxon>Mammalia</taxon>
        <taxon>Eutheria</taxon>
        <taxon>Euarchontoglires</taxon>
        <taxon>Glires</taxon>
        <taxon>Rodentia</taxon>
        <taxon>Myomorpha</taxon>
        <taxon>Muroidea</taxon>
        <taxon>Cricetidae</taxon>
        <taxon>Neotominae</taxon>
        <taxon>Neotoma</taxon>
    </lineage>
</organism>
<evidence type="ECO:0000313" key="3">
    <source>
        <dbReference type="Proteomes" id="UP000092124"/>
    </source>
</evidence>
<accession>A0A1A6GPW2</accession>
<protein>
    <submittedName>
        <fullName evidence="2">Uncharacterized protein</fullName>
    </submittedName>
</protein>
<gene>
    <name evidence="2" type="ORF">A6R68_03719</name>
</gene>
<proteinExistence type="predicted"/>
<evidence type="ECO:0000256" key="1">
    <source>
        <dbReference type="SAM" id="Phobius"/>
    </source>
</evidence>
<dbReference type="EMBL" id="LZPO01077470">
    <property type="protein sequence ID" value="OBS67740.1"/>
    <property type="molecule type" value="Genomic_DNA"/>
</dbReference>
<sequence length="63" mass="7259">MALLIGDGLWSVVIFTAIFLLLVDLMYRRKFWTVRYPPGPVPLPGLGNLLQVDFQNMPYSLYK</sequence>
<reference evidence="2 3" key="1">
    <citation type="submission" date="2016-06" db="EMBL/GenBank/DDBJ databases">
        <title>The Draft Genome Sequence and Annotation of the Desert Woodrat Neotoma lepida.</title>
        <authorList>
            <person name="Campbell M."/>
            <person name="Oakeson K.F."/>
            <person name="Yandell M."/>
            <person name="Halpert J.R."/>
            <person name="Dearing D."/>
        </authorList>
    </citation>
    <scope>NUCLEOTIDE SEQUENCE [LARGE SCALE GENOMIC DNA]</scope>
    <source>
        <strain evidence="2">417</strain>
        <tissue evidence="2">Liver</tissue>
    </source>
</reference>
<keyword evidence="1" id="KW-1133">Transmembrane helix</keyword>
<keyword evidence="1" id="KW-0812">Transmembrane</keyword>
<dbReference type="OrthoDB" id="9633780at2759"/>
<keyword evidence="1" id="KW-0472">Membrane</keyword>
<dbReference type="STRING" id="56216.A0A1A6GPW2"/>
<feature type="transmembrane region" description="Helical" evidence="1">
    <location>
        <begin position="6"/>
        <end position="27"/>
    </location>
</feature>
<dbReference type="Proteomes" id="UP000092124">
    <property type="component" value="Unassembled WGS sequence"/>
</dbReference>
<feature type="non-terminal residue" evidence="2">
    <location>
        <position position="63"/>
    </location>
</feature>
<evidence type="ECO:0000313" key="2">
    <source>
        <dbReference type="EMBL" id="OBS67740.1"/>
    </source>
</evidence>
<name>A0A1A6GPW2_NEOLE</name>
<keyword evidence="3" id="KW-1185">Reference proteome</keyword>
<comment type="caution">
    <text evidence="2">The sequence shown here is derived from an EMBL/GenBank/DDBJ whole genome shotgun (WGS) entry which is preliminary data.</text>
</comment>